<organism evidence="6 7">
    <name type="scientific">Zophobas morio</name>
    <dbReference type="NCBI Taxonomy" id="2755281"/>
    <lineage>
        <taxon>Eukaryota</taxon>
        <taxon>Metazoa</taxon>
        <taxon>Ecdysozoa</taxon>
        <taxon>Arthropoda</taxon>
        <taxon>Hexapoda</taxon>
        <taxon>Insecta</taxon>
        <taxon>Pterygota</taxon>
        <taxon>Neoptera</taxon>
        <taxon>Endopterygota</taxon>
        <taxon>Coleoptera</taxon>
        <taxon>Polyphaga</taxon>
        <taxon>Cucujiformia</taxon>
        <taxon>Tenebrionidae</taxon>
        <taxon>Zophobas</taxon>
    </lineage>
</organism>
<keyword evidence="7" id="KW-1185">Reference proteome</keyword>
<evidence type="ECO:0000256" key="1">
    <source>
        <dbReference type="ARBA" id="ARBA00022448"/>
    </source>
</evidence>
<comment type="caution">
    <text evidence="6">The sequence shown here is derived from an EMBL/GenBank/DDBJ whole genome shotgun (WGS) entry which is preliminary data.</text>
</comment>
<keyword evidence="1" id="KW-0813">Transport</keyword>
<keyword evidence="3" id="KW-0812">Transmembrane</keyword>
<dbReference type="Pfam" id="PF12783">
    <property type="entry name" value="Sec7-like_HUS"/>
    <property type="match status" value="1"/>
</dbReference>
<evidence type="ECO:0000259" key="4">
    <source>
        <dbReference type="Pfam" id="PF12783"/>
    </source>
</evidence>
<sequence>MKPLSGFPIYVGNVELTENVLLSLQADLRSVCAEAKKKFPLVKEAAEKAILQLRSLSDSPQTNYQAVIYQLVVADLTEVPAALILACQTNNPNLIKISLACLNKLISFNAISKEGISTTVDLLFTLLDSHLELIRVCQIVNTLLTGSYLVKGKILAGLCSVCFKLYMSNDVVISNTAAASLRQFLTISLERADKEIADSEFVNSNEFPLSSYCSDILLFLKDLCHIIRGEELQFVEHAPVISAHFSLELIETALASYEVHILKQTPSFEHFIKTSVCPMIINDLFHPSESTNANSNGKITFPLFVRLLRIMKVLMENFFDILPTECEVFFTILVKYLDEDQPVSFTHVTVIVYKTCASGVHSESFSLQLGNYKGGPTRLSLGTVTMWMFAVVDSSILLLFLCIF</sequence>
<evidence type="ECO:0000256" key="3">
    <source>
        <dbReference type="SAM" id="Phobius"/>
    </source>
</evidence>
<name>A0AA38LYH8_9CUCU</name>
<evidence type="ECO:0000259" key="5">
    <source>
        <dbReference type="Pfam" id="PF16213"/>
    </source>
</evidence>
<evidence type="ECO:0000313" key="7">
    <source>
        <dbReference type="Proteomes" id="UP001168821"/>
    </source>
</evidence>
<evidence type="ECO:0000256" key="2">
    <source>
        <dbReference type="ARBA" id="ARBA00022927"/>
    </source>
</evidence>
<gene>
    <name evidence="6" type="ORF">Zmor_012135</name>
</gene>
<feature type="domain" description="Mon2/Sec7/BIG1-like dimerisation and cyclophilin-binding" evidence="5">
    <location>
        <begin position="19"/>
        <end position="195"/>
    </location>
</feature>
<protein>
    <submittedName>
        <fullName evidence="6">Uncharacterized protein</fullName>
    </submittedName>
</protein>
<keyword evidence="3" id="KW-1133">Transmembrane helix</keyword>
<dbReference type="InterPro" id="IPR032629">
    <property type="entry name" value="DCB_dom"/>
</dbReference>
<dbReference type="AlphaFoldDB" id="A0AA38LYH8"/>
<dbReference type="InterPro" id="IPR032691">
    <property type="entry name" value="Mon2/Sec7/BIG1-like_HUS"/>
</dbReference>
<dbReference type="Proteomes" id="UP001168821">
    <property type="component" value="Unassembled WGS sequence"/>
</dbReference>
<feature type="transmembrane region" description="Helical" evidence="3">
    <location>
        <begin position="384"/>
        <end position="403"/>
    </location>
</feature>
<dbReference type="GO" id="GO:0015031">
    <property type="term" value="P:protein transport"/>
    <property type="evidence" value="ECO:0007669"/>
    <property type="project" value="UniProtKB-KW"/>
</dbReference>
<feature type="domain" description="Mon2/Sec7/BIG1-like HUS" evidence="4">
    <location>
        <begin position="214"/>
        <end position="341"/>
    </location>
</feature>
<reference evidence="6" key="1">
    <citation type="journal article" date="2023" name="G3 (Bethesda)">
        <title>Whole genome assemblies of Zophobas morio and Tenebrio molitor.</title>
        <authorList>
            <person name="Kaur S."/>
            <person name="Stinson S.A."/>
            <person name="diCenzo G.C."/>
        </authorList>
    </citation>
    <scope>NUCLEOTIDE SEQUENCE</scope>
    <source>
        <strain evidence="6">QUZm001</strain>
    </source>
</reference>
<evidence type="ECO:0000313" key="6">
    <source>
        <dbReference type="EMBL" id="KAJ3615994.1"/>
    </source>
</evidence>
<dbReference type="EMBL" id="JALNTZ010003775">
    <property type="protein sequence ID" value="KAJ3615994.1"/>
    <property type="molecule type" value="Genomic_DNA"/>
</dbReference>
<accession>A0AA38LYH8</accession>
<dbReference type="Pfam" id="PF16213">
    <property type="entry name" value="DCB"/>
    <property type="match status" value="1"/>
</dbReference>
<proteinExistence type="predicted"/>
<keyword evidence="3" id="KW-0472">Membrane</keyword>
<keyword evidence="2" id="KW-0653">Protein transport</keyword>